<dbReference type="RefSeq" id="WP_179168800.1">
    <property type="nucleotide sequence ID" value="NZ_CP058529.1"/>
</dbReference>
<organism evidence="1 2">
    <name type="scientific">Halorarum halophilum</name>
    <dbReference type="NCBI Taxonomy" id="2743090"/>
    <lineage>
        <taxon>Archaea</taxon>
        <taxon>Methanobacteriati</taxon>
        <taxon>Methanobacteriota</taxon>
        <taxon>Stenosarchaea group</taxon>
        <taxon>Halobacteria</taxon>
        <taxon>Halobacteriales</taxon>
        <taxon>Haloferacaceae</taxon>
        <taxon>Halorarum</taxon>
    </lineage>
</organism>
<protein>
    <submittedName>
        <fullName evidence="1">Polysaccharide deacetylase</fullName>
    </submittedName>
</protein>
<keyword evidence="2" id="KW-1185">Reference proteome</keyword>
<dbReference type="Gene3D" id="3.20.20.370">
    <property type="entry name" value="Glycoside hydrolase/deacetylase"/>
    <property type="match status" value="1"/>
</dbReference>
<evidence type="ECO:0000313" key="1">
    <source>
        <dbReference type="EMBL" id="QLG27225.1"/>
    </source>
</evidence>
<dbReference type="SUPFAM" id="SSF88713">
    <property type="entry name" value="Glycoside hydrolase/deacetylase"/>
    <property type="match status" value="1"/>
</dbReference>
<sequence>MAGTLTLSIEIELGWGVHDLPTVTHLSDGGRREREYLDKLLDKADETGVPISFDIVGHLLLAECDGSHDGPYPAGWFDADPGTDVESDGLFYGPDLARRVLNADVDHELCTHTFSHLLCGQVSDDLLDAELRRVRELHEEFDAPVSSFVPPRHSRPNDEVLRRNGIRVARYAKSRRSPTHAHRFKQLTVGPAPHWAPRVEDGLLQTYCTSYPSLTALTLPSGQEDPYRGYQLFPLAARKRVHEYNLRRATRRAIESESPFHLWCHLYDLSNEDQWSVLERYLEHLGDIPDEELNVMTMKSLGDRYLER</sequence>
<dbReference type="AlphaFoldDB" id="A0A7D5GBB0"/>
<dbReference type="OrthoDB" id="10436at2157"/>
<evidence type="ECO:0000313" key="2">
    <source>
        <dbReference type="Proteomes" id="UP000509750"/>
    </source>
</evidence>
<dbReference type="KEGG" id="halg:HUG10_06565"/>
<reference evidence="1 2" key="1">
    <citation type="submission" date="2020-07" db="EMBL/GenBank/DDBJ databases">
        <title>Gai3-2, isolated from salt lake.</title>
        <authorList>
            <person name="Cui H."/>
            <person name="Shi X."/>
        </authorList>
    </citation>
    <scope>NUCLEOTIDE SEQUENCE [LARGE SCALE GENOMIC DNA]</scope>
    <source>
        <strain evidence="1 2">Gai3-2</strain>
    </source>
</reference>
<accession>A0A7D5GBB0</accession>
<gene>
    <name evidence="1" type="ORF">HUG10_06565</name>
</gene>
<dbReference type="GeneID" id="56028480"/>
<dbReference type="GO" id="GO:0005975">
    <property type="term" value="P:carbohydrate metabolic process"/>
    <property type="evidence" value="ECO:0007669"/>
    <property type="project" value="InterPro"/>
</dbReference>
<dbReference type="Proteomes" id="UP000509750">
    <property type="component" value="Chromosome"/>
</dbReference>
<name>A0A7D5GBB0_9EURY</name>
<dbReference type="InterPro" id="IPR011330">
    <property type="entry name" value="Glyco_hydro/deAcase_b/a-brl"/>
</dbReference>
<proteinExistence type="predicted"/>
<dbReference type="EMBL" id="CP058529">
    <property type="protein sequence ID" value="QLG27225.1"/>
    <property type="molecule type" value="Genomic_DNA"/>
</dbReference>